<dbReference type="AlphaFoldDB" id="G9XTA4"/>
<evidence type="ECO:0000313" key="1">
    <source>
        <dbReference type="EMBL" id="EHL05070.1"/>
    </source>
</evidence>
<evidence type="ECO:0000313" key="2">
    <source>
        <dbReference type="Proteomes" id="UP000004416"/>
    </source>
</evidence>
<comment type="caution">
    <text evidence="1">The sequence shown here is derived from an EMBL/GenBank/DDBJ whole genome shotgun (WGS) entry which is preliminary data.</text>
</comment>
<dbReference type="HOGENOM" id="CLU_3117126_0_0_9"/>
<sequence>MKDKDIHLFLKSDIDYGVCLCWLKAISLSRVREIPKRLGIWGKKRHPQIK</sequence>
<protein>
    <submittedName>
        <fullName evidence="1">Uncharacterized protein</fullName>
    </submittedName>
</protein>
<organism evidence="1 2">
    <name type="scientific">Desulfitobacterium hafniense DP7</name>
    <dbReference type="NCBI Taxonomy" id="537010"/>
    <lineage>
        <taxon>Bacteria</taxon>
        <taxon>Bacillati</taxon>
        <taxon>Bacillota</taxon>
        <taxon>Clostridia</taxon>
        <taxon>Eubacteriales</taxon>
        <taxon>Desulfitobacteriaceae</taxon>
        <taxon>Desulfitobacterium</taxon>
    </lineage>
</organism>
<dbReference type="Proteomes" id="UP000004416">
    <property type="component" value="Unassembled WGS sequence"/>
</dbReference>
<proteinExistence type="predicted"/>
<reference evidence="1 2" key="1">
    <citation type="submission" date="2011-08" db="EMBL/GenBank/DDBJ databases">
        <authorList>
            <person name="Weinstock G."/>
            <person name="Sodergren E."/>
            <person name="Clifton S."/>
            <person name="Fulton L."/>
            <person name="Fulton B."/>
            <person name="Courtney L."/>
            <person name="Fronick C."/>
            <person name="Harrison M."/>
            <person name="Strong C."/>
            <person name="Farmer C."/>
            <person name="Delahaunty K."/>
            <person name="Markovic C."/>
            <person name="Hall O."/>
            <person name="Minx P."/>
            <person name="Tomlinson C."/>
            <person name="Mitreva M."/>
            <person name="Hou S."/>
            <person name="Chen J."/>
            <person name="Wollam A."/>
            <person name="Pepin K.H."/>
            <person name="Johnson M."/>
            <person name="Bhonagiri V."/>
            <person name="Zhang X."/>
            <person name="Suruliraj S."/>
            <person name="Warren W."/>
            <person name="Chinwalla A."/>
            <person name="Mardis E.R."/>
            <person name="Wilson R.K."/>
        </authorList>
    </citation>
    <scope>NUCLEOTIDE SEQUENCE [LARGE SCALE GENOMIC DNA]</scope>
    <source>
        <strain evidence="1 2">DP7</strain>
    </source>
</reference>
<accession>G9XTA4</accession>
<name>G9XTA4_DESHA</name>
<gene>
    <name evidence="1" type="ORF">HMPREF0322_04210</name>
</gene>
<dbReference type="EMBL" id="AFZX01000108">
    <property type="protein sequence ID" value="EHL05070.1"/>
    <property type="molecule type" value="Genomic_DNA"/>
</dbReference>
<dbReference type="PATRIC" id="fig|537010.4.peg.3932"/>